<dbReference type="AlphaFoldDB" id="A0A1M4ZPV0"/>
<dbReference type="InterPro" id="IPR042070">
    <property type="entry name" value="PucR_C-HTH_sf"/>
</dbReference>
<dbReference type="Proteomes" id="UP000184245">
    <property type="component" value="Unassembled WGS sequence"/>
</dbReference>
<dbReference type="SUPFAM" id="SSF46689">
    <property type="entry name" value="Homeodomain-like"/>
    <property type="match status" value="1"/>
</dbReference>
<sequence length="508" mass="59267">MELNLQIIASDMKDICLKSHFLTSYDIRNLRYPCFYQEGRPLDPTVLYLVTQKQNMKKPPETGILSFLFLQQPPDIVCSSCNCLIIHPNVPPEELLVRLQELFAYYQQWENQLYLASMKQCSLSEFGKLSLKIFDNPIQFYNQKTLNCVFAVADSSRYNLPDSFPSVDENGYMSMDHLLNLKLENVLDTLAVRPMYIKRDTLTLPAIMQDIIIQHSHIGRIIVLEVHKPLDERDMALVMVLTEHIRQFLLHNPALYGAHSRYIDRTLSRLICGEHVKDATIVSALQFLEWEPQHEYFCLTAKLPEYDHSRNSLHMLAVTISSITKSNCFLIHEDSLIFLFNLTVSGLTRDEHLKTLLPVLRDNLLKAGISTPFNDFKQLYNYYKQASIALQTGVQSDPSFWYFRFENYALKYMAAKIYQDMEPTVLCPEGLVQLIKYDRKKDNHYVHILKTYLECNMNISETAKRLYMHRNTLLYKLERIKEILGVTLEKHETRLLLMLALYILENPA</sequence>
<reference evidence="4 5" key="1">
    <citation type="submission" date="2016-11" db="EMBL/GenBank/DDBJ databases">
        <authorList>
            <person name="Jaros S."/>
            <person name="Januszkiewicz K."/>
            <person name="Wedrychowicz H."/>
        </authorList>
    </citation>
    <scope>NUCLEOTIDE SEQUENCE [LARGE SCALE GENOMIC DNA]</scope>
    <source>
        <strain evidence="4 5">DSM 17459</strain>
    </source>
</reference>
<dbReference type="InterPro" id="IPR025736">
    <property type="entry name" value="PucR_C-HTH_dom"/>
</dbReference>
<feature type="domain" description="PucR C-terminal helix-turn-helix" evidence="2">
    <location>
        <begin position="446"/>
        <end position="502"/>
    </location>
</feature>
<feature type="domain" description="CdaR GGDEF-like" evidence="3">
    <location>
        <begin position="278"/>
        <end position="391"/>
    </location>
</feature>
<dbReference type="PANTHER" id="PTHR33744">
    <property type="entry name" value="CARBOHYDRATE DIACID REGULATOR"/>
    <property type="match status" value="1"/>
</dbReference>
<evidence type="ECO:0000259" key="2">
    <source>
        <dbReference type="Pfam" id="PF13556"/>
    </source>
</evidence>
<evidence type="ECO:0000313" key="5">
    <source>
        <dbReference type="Proteomes" id="UP000184245"/>
    </source>
</evidence>
<organism evidence="4 5">
    <name type="scientific">Lactonifactor longoviformis DSM 17459</name>
    <dbReference type="NCBI Taxonomy" id="1122155"/>
    <lineage>
        <taxon>Bacteria</taxon>
        <taxon>Bacillati</taxon>
        <taxon>Bacillota</taxon>
        <taxon>Clostridia</taxon>
        <taxon>Eubacteriales</taxon>
        <taxon>Clostridiaceae</taxon>
        <taxon>Lactonifactor</taxon>
    </lineage>
</organism>
<protein>
    <submittedName>
        <fullName evidence="4">PucR C-terminal helix-turn-helix domain-containing protein</fullName>
    </submittedName>
</protein>
<dbReference type="InterPro" id="IPR009057">
    <property type="entry name" value="Homeodomain-like_sf"/>
</dbReference>
<evidence type="ECO:0000313" key="4">
    <source>
        <dbReference type="EMBL" id="SHF20028.1"/>
    </source>
</evidence>
<dbReference type="InterPro" id="IPR041522">
    <property type="entry name" value="CdaR_GGDEF"/>
</dbReference>
<evidence type="ECO:0000256" key="1">
    <source>
        <dbReference type="ARBA" id="ARBA00006754"/>
    </source>
</evidence>
<dbReference type="Pfam" id="PF17853">
    <property type="entry name" value="GGDEF_2"/>
    <property type="match status" value="1"/>
</dbReference>
<dbReference type="OrthoDB" id="9792148at2"/>
<comment type="similarity">
    <text evidence="1">Belongs to the CdaR family.</text>
</comment>
<gene>
    <name evidence="4" type="ORF">SAMN02745158_02852</name>
</gene>
<dbReference type="InterPro" id="IPR051448">
    <property type="entry name" value="CdaR-like_regulators"/>
</dbReference>
<dbReference type="STRING" id="1122155.SAMN02745158_02852"/>
<evidence type="ECO:0000259" key="3">
    <source>
        <dbReference type="Pfam" id="PF17853"/>
    </source>
</evidence>
<proteinExistence type="inferred from homology"/>
<dbReference type="EMBL" id="FQVI01000016">
    <property type="protein sequence ID" value="SHF20028.1"/>
    <property type="molecule type" value="Genomic_DNA"/>
</dbReference>
<dbReference type="Gene3D" id="1.10.10.2840">
    <property type="entry name" value="PucR C-terminal helix-turn-helix domain"/>
    <property type="match status" value="1"/>
</dbReference>
<accession>A0A1M4ZPV0</accession>
<dbReference type="Pfam" id="PF13556">
    <property type="entry name" value="HTH_30"/>
    <property type="match status" value="1"/>
</dbReference>
<keyword evidence="5" id="KW-1185">Reference proteome</keyword>
<name>A0A1M4ZPV0_9CLOT</name>